<organism evidence="1 2">
    <name type="scientific">Roseovarius lutimaris</name>
    <dbReference type="NCBI Taxonomy" id="1005928"/>
    <lineage>
        <taxon>Bacteria</taxon>
        <taxon>Pseudomonadati</taxon>
        <taxon>Pseudomonadota</taxon>
        <taxon>Alphaproteobacteria</taxon>
        <taxon>Rhodobacterales</taxon>
        <taxon>Roseobacteraceae</taxon>
        <taxon>Roseovarius</taxon>
    </lineage>
</organism>
<gene>
    <name evidence="1" type="ORF">SAMN04487859_1592</name>
</gene>
<dbReference type="RefSeq" id="WP_177193952.1">
    <property type="nucleotide sequence ID" value="NZ_FOVP01000059.1"/>
</dbReference>
<proteinExistence type="predicted"/>
<reference evidence="2" key="1">
    <citation type="submission" date="2016-10" db="EMBL/GenBank/DDBJ databases">
        <authorList>
            <person name="Varghese N."/>
            <person name="Submissions S."/>
        </authorList>
    </citation>
    <scope>NUCLEOTIDE SEQUENCE [LARGE SCALE GENOMIC DNA]</scope>
    <source>
        <strain evidence="2">DSM 28463</strain>
    </source>
</reference>
<dbReference type="Proteomes" id="UP000198599">
    <property type="component" value="Unassembled WGS sequence"/>
</dbReference>
<evidence type="ECO:0000313" key="2">
    <source>
        <dbReference type="Proteomes" id="UP000198599"/>
    </source>
</evidence>
<dbReference type="EMBL" id="FOVP01000059">
    <property type="protein sequence ID" value="SFO44043.1"/>
    <property type="molecule type" value="Genomic_DNA"/>
</dbReference>
<keyword evidence="2" id="KW-1185">Reference proteome</keyword>
<sequence length="55" mass="6078">MTFIGAACAIDFQIRVNPARFSGRESNSISALMTKFLNKGFHELLGTRGVLDVYL</sequence>
<dbReference type="STRING" id="1005928.SAMN04487859_1592"/>
<dbReference type="AlphaFoldDB" id="A0A1I5H773"/>
<evidence type="ECO:0000313" key="1">
    <source>
        <dbReference type="EMBL" id="SFO44043.1"/>
    </source>
</evidence>
<name>A0A1I5H773_9RHOB</name>
<protein>
    <submittedName>
        <fullName evidence="1">Uncharacterized protein</fullName>
    </submittedName>
</protein>
<accession>A0A1I5H773</accession>